<keyword evidence="1" id="KW-0812">Transmembrane</keyword>
<dbReference type="EMBL" id="MU857651">
    <property type="protein sequence ID" value="KAK4247595.1"/>
    <property type="molecule type" value="Genomic_DNA"/>
</dbReference>
<evidence type="ECO:0000313" key="2">
    <source>
        <dbReference type="EMBL" id="KAK4247595.1"/>
    </source>
</evidence>
<keyword evidence="1" id="KW-0472">Membrane</keyword>
<feature type="transmembrane region" description="Helical" evidence="1">
    <location>
        <begin position="89"/>
        <end position="108"/>
    </location>
</feature>
<comment type="caution">
    <text evidence="2">The sequence shown here is derived from an EMBL/GenBank/DDBJ whole genome shotgun (WGS) entry which is preliminary data.</text>
</comment>
<sequence length="201" mass="22986">MNYHILYAYRTEVFYSYGIPASAAISCTRPEDVHSFNRWPHQLPIVHLAYGGTWPISVFYIISGLVLSFKPLHVGNSAIGASPAPLSTLGPPILATFVSMVIIQAGGFEHGRTISSNPTWVPVINEIHYKRLDPLGLQILDWAHKIWRMLHVFWRDLQNQYDVHLWTIPVEFWCSLAIFLIPAYLTVKPQIWKVLLSYLCQ</sequence>
<protein>
    <submittedName>
        <fullName evidence="2">Uncharacterized protein</fullName>
    </submittedName>
</protein>
<evidence type="ECO:0000313" key="3">
    <source>
        <dbReference type="Proteomes" id="UP001303647"/>
    </source>
</evidence>
<keyword evidence="1" id="KW-1133">Transmembrane helix</keyword>
<accession>A0AAN7HNR8</accession>
<reference evidence="2" key="1">
    <citation type="journal article" date="2023" name="Mol. Phylogenet. Evol.">
        <title>Genome-scale phylogeny and comparative genomics of the fungal order Sordariales.</title>
        <authorList>
            <person name="Hensen N."/>
            <person name="Bonometti L."/>
            <person name="Westerberg I."/>
            <person name="Brannstrom I.O."/>
            <person name="Guillou S."/>
            <person name="Cros-Aarteil S."/>
            <person name="Calhoun S."/>
            <person name="Haridas S."/>
            <person name="Kuo A."/>
            <person name="Mondo S."/>
            <person name="Pangilinan J."/>
            <person name="Riley R."/>
            <person name="LaButti K."/>
            <person name="Andreopoulos B."/>
            <person name="Lipzen A."/>
            <person name="Chen C."/>
            <person name="Yan M."/>
            <person name="Daum C."/>
            <person name="Ng V."/>
            <person name="Clum A."/>
            <person name="Steindorff A."/>
            <person name="Ohm R.A."/>
            <person name="Martin F."/>
            <person name="Silar P."/>
            <person name="Natvig D.O."/>
            <person name="Lalanne C."/>
            <person name="Gautier V."/>
            <person name="Ament-Velasquez S.L."/>
            <person name="Kruys A."/>
            <person name="Hutchinson M.I."/>
            <person name="Powell A.J."/>
            <person name="Barry K."/>
            <person name="Miller A.N."/>
            <person name="Grigoriev I.V."/>
            <person name="Debuchy R."/>
            <person name="Gladieux P."/>
            <person name="Hiltunen Thoren M."/>
            <person name="Johannesson H."/>
        </authorList>
    </citation>
    <scope>NUCLEOTIDE SEQUENCE</scope>
    <source>
        <strain evidence="2">CBS 359.72</strain>
    </source>
</reference>
<dbReference type="Proteomes" id="UP001303647">
    <property type="component" value="Unassembled WGS sequence"/>
</dbReference>
<reference evidence="2" key="2">
    <citation type="submission" date="2023-05" db="EMBL/GenBank/DDBJ databases">
        <authorList>
            <consortium name="Lawrence Berkeley National Laboratory"/>
            <person name="Steindorff A."/>
            <person name="Hensen N."/>
            <person name="Bonometti L."/>
            <person name="Westerberg I."/>
            <person name="Brannstrom I.O."/>
            <person name="Guillou S."/>
            <person name="Cros-Aarteil S."/>
            <person name="Calhoun S."/>
            <person name="Haridas S."/>
            <person name="Kuo A."/>
            <person name="Mondo S."/>
            <person name="Pangilinan J."/>
            <person name="Riley R."/>
            <person name="Labutti K."/>
            <person name="Andreopoulos B."/>
            <person name="Lipzen A."/>
            <person name="Chen C."/>
            <person name="Yanf M."/>
            <person name="Daum C."/>
            <person name="Ng V."/>
            <person name="Clum A."/>
            <person name="Ohm R."/>
            <person name="Martin F."/>
            <person name="Silar P."/>
            <person name="Natvig D."/>
            <person name="Lalanne C."/>
            <person name="Gautier V."/>
            <person name="Ament-Velasquez S.L."/>
            <person name="Kruys A."/>
            <person name="Hutchinson M.I."/>
            <person name="Powell A.J."/>
            <person name="Barry K."/>
            <person name="Miller A.N."/>
            <person name="Grigoriev I.V."/>
            <person name="Debuchy R."/>
            <person name="Gladieux P."/>
            <person name="Thoren M.H."/>
            <person name="Johannesson H."/>
        </authorList>
    </citation>
    <scope>NUCLEOTIDE SEQUENCE</scope>
    <source>
        <strain evidence="2">CBS 359.72</strain>
    </source>
</reference>
<dbReference type="AlphaFoldDB" id="A0AAN7HNR8"/>
<feature type="transmembrane region" description="Helical" evidence="1">
    <location>
        <begin position="48"/>
        <end position="69"/>
    </location>
</feature>
<gene>
    <name evidence="2" type="ORF">C7999DRAFT_32013</name>
</gene>
<proteinExistence type="predicted"/>
<name>A0AAN7HNR8_9PEZI</name>
<organism evidence="2 3">
    <name type="scientific">Corynascus novoguineensis</name>
    <dbReference type="NCBI Taxonomy" id="1126955"/>
    <lineage>
        <taxon>Eukaryota</taxon>
        <taxon>Fungi</taxon>
        <taxon>Dikarya</taxon>
        <taxon>Ascomycota</taxon>
        <taxon>Pezizomycotina</taxon>
        <taxon>Sordariomycetes</taxon>
        <taxon>Sordariomycetidae</taxon>
        <taxon>Sordariales</taxon>
        <taxon>Chaetomiaceae</taxon>
        <taxon>Corynascus</taxon>
    </lineage>
</organism>
<evidence type="ECO:0000256" key="1">
    <source>
        <dbReference type="SAM" id="Phobius"/>
    </source>
</evidence>
<feature type="transmembrane region" description="Helical" evidence="1">
    <location>
        <begin position="163"/>
        <end position="185"/>
    </location>
</feature>
<keyword evidence="3" id="KW-1185">Reference proteome</keyword>